<dbReference type="EMBL" id="JAXIVS010000002">
    <property type="protein sequence ID" value="MDY7226233.1"/>
    <property type="molecule type" value="Genomic_DNA"/>
</dbReference>
<dbReference type="InterPro" id="IPR027635">
    <property type="entry name" value="Lantibiotic2_lead_pep_dom"/>
</dbReference>
<gene>
    <name evidence="1" type="ORF">SYV04_07550</name>
</gene>
<dbReference type="RefSeq" id="WP_321544954.1">
    <property type="nucleotide sequence ID" value="NZ_JAXIVS010000002.1"/>
</dbReference>
<keyword evidence="2" id="KW-1185">Reference proteome</keyword>
<organism evidence="1 2">
    <name type="scientific">Hyalangium rubrum</name>
    <dbReference type="NCBI Taxonomy" id="3103134"/>
    <lineage>
        <taxon>Bacteria</taxon>
        <taxon>Pseudomonadati</taxon>
        <taxon>Myxococcota</taxon>
        <taxon>Myxococcia</taxon>
        <taxon>Myxococcales</taxon>
        <taxon>Cystobacterineae</taxon>
        <taxon>Archangiaceae</taxon>
        <taxon>Hyalangium</taxon>
    </lineage>
</organism>
<evidence type="ECO:0000313" key="2">
    <source>
        <dbReference type="Proteomes" id="UP001291309"/>
    </source>
</evidence>
<comment type="caution">
    <text evidence="1">The sequence shown here is derived from an EMBL/GenBank/DDBJ whole genome shotgun (WGS) entry which is preliminary data.</text>
</comment>
<protein>
    <submittedName>
        <fullName evidence="1">Mersacidin/lichenicidin family type 2 lantibiotic</fullName>
    </submittedName>
</protein>
<sequence>MKRETVVRAWKDPAFRASLTPEERSALPECPAGTAFTELDDAELADAVGGALLFIEDGCMCTDWTVPFTTKTFTSVRINQLELVNPVVLDKAVLNTRGF</sequence>
<accession>A0ABU5GYH0</accession>
<reference evidence="1 2" key="1">
    <citation type="submission" date="2023-12" db="EMBL/GenBank/DDBJ databases">
        <title>the genome sequence of Hyalangium sp. s54d21.</title>
        <authorList>
            <person name="Zhang X."/>
        </authorList>
    </citation>
    <scope>NUCLEOTIDE SEQUENCE [LARGE SCALE GENOMIC DNA]</scope>
    <source>
        <strain evidence="2">s54d21</strain>
    </source>
</reference>
<proteinExistence type="predicted"/>
<dbReference type="Proteomes" id="UP001291309">
    <property type="component" value="Unassembled WGS sequence"/>
</dbReference>
<name>A0ABU5GYH0_9BACT</name>
<dbReference type="NCBIfam" id="TIGR03898">
    <property type="entry name" value="lanti_MRSA_kill"/>
    <property type="match status" value="1"/>
</dbReference>
<evidence type="ECO:0000313" key="1">
    <source>
        <dbReference type="EMBL" id="MDY7226233.1"/>
    </source>
</evidence>